<gene>
    <name evidence="6" type="ORF">THAPSDRAFT_15328</name>
</gene>
<comment type="subcellular location">
    <subcellularLocation>
        <location evidence="1">Membrane</location>
        <topology evidence="1">Multi-pass membrane protein</topology>
    </subcellularLocation>
</comment>
<reference evidence="6 7" key="2">
    <citation type="journal article" date="2008" name="Nature">
        <title>The Phaeodactylum genome reveals the evolutionary history of diatom genomes.</title>
        <authorList>
            <person name="Bowler C."/>
            <person name="Allen A.E."/>
            <person name="Badger J.H."/>
            <person name="Grimwood J."/>
            <person name="Jabbari K."/>
            <person name="Kuo A."/>
            <person name="Maheswari U."/>
            <person name="Martens C."/>
            <person name="Maumus F."/>
            <person name="Otillar R.P."/>
            <person name="Rayko E."/>
            <person name="Salamov A."/>
            <person name="Vandepoele K."/>
            <person name="Beszteri B."/>
            <person name="Gruber A."/>
            <person name="Heijde M."/>
            <person name="Katinka M."/>
            <person name="Mock T."/>
            <person name="Valentin K."/>
            <person name="Verret F."/>
            <person name="Berges J.A."/>
            <person name="Brownlee C."/>
            <person name="Cadoret J.P."/>
            <person name="Chiovitti A."/>
            <person name="Choi C.J."/>
            <person name="Coesel S."/>
            <person name="De Martino A."/>
            <person name="Detter J.C."/>
            <person name="Durkin C."/>
            <person name="Falciatore A."/>
            <person name="Fournet J."/>
            <person name="Haruta M."/>
            <person name="Huysman M.J."/>
            <person name="Jenkins B.D."/>
            <person name="Jiroutova K."/>
            <person name="Jorgensen R.E."/>
            <person name="Joubert Y."/>
            <person name="Kaplan A."/>
            <person name="Kroger N."/>
            <person name="Kroth P.G."/>
            <person name="La Roche J."/>
            <person name="Lindquist E."/>
            <person name="Lommer M."/>
            <person name="Martin-Jezequel V."/>
            <person name="Lopez P.J."/>
            <person name="Lucas S."/>
            <person name="Mangogna M."/>
            <person name="McGinnis K."/>
            <person name="Medlin L.K."/>
            <person name="Montsant A."/>
            <person name="Oudot-Le Secq M.P."/>
            <person name="Napoli C."/>
            <person name="Obornik M."/>
            <person name="Parker M.S."/>
            <person name="Petit J.L."/>
            <person name="Porcel B.M."/>
            <person name="Poulsen N."/>
            <person name="Robison M."/>
            <person name="Rychlewski L."/>
            <person name="Rynearson T.A."/>
            <person name="Schmutz J."/>
            <person name="Shapiro H."/>
            <person name="Siaut M."/>
            <person name="Stanley M."/>
            <person name="Sussman M.R."/>
            <person name="Taylor A.R."/>
            <person name="Vardi A."/>
            <person name="von Dassow P."/>
            <person name="Vyverman W."/>
            <person name="Willis A."/>
            <person name="Wyrwicz L.S."/>
            <person name="Rokhsar D.S."/>
            <person name="Weissenbach J."/>
            <person name="Armbrust E.V."/>
            <person name="Green B.R."/>
            <person name="Van de Peer Y."/>
            <person name="Grigoriev I.V."/>
        </authorList>
    </citation>
    <scope>NUCLEOTIDE SEQUENCE [LARGE SCALE GENOMIC DNA]</scope>
    <source>
        <strain evidence="6 7">CCMP1335</strain>
    </source>
</reference>
<dbReference type="GO" id="GO:0022857">
    <property type="term" value="F:transmembrane transporter activity"/>
    <property type="evidence" value="ECO:0000318"/>
    <property type="project" value="GO_Central"/>
</dbReference>
<dbReference type="PANTHER" id="PTHR23423">
    <property type="entry name" value="ORGANIC SOLUTE TRANSPORTER-RELATED"/>
    <property type="match status" value="1"/>
</dbReference>
<keyword evidence="2 5" id="KW-0812">Transmembrane</keyword>
<evidence type="ECO:0000313" key="7">
    <source>
        <dbReference type="Proteomes" id="UP000001449"/>
    </source>
</evidence>
<protein>
    <submittedName>
        <fullName evidence="6">Uncharacterized protein</fullName>
    </submittedName>
</protein>
<feature type="non-terminal residue" evidence="6">
    <location>
        <position position="284"/>
    </location>
</feature>
<dbReference type="HOGENOM" id="CLU_012923_1_3_1"/>
<dbReference type="InParanoid" id="B8BWD0"/>
<evidence type="ECO:0000256" key="5">
    <source>
        <dbReference type="SAM" id="Phobius"/>
    </source>
</evidence>
<evidence type="ECO:0000256" key="2">
    <source>
        <dbReference type="ARBA" id="ARBA00022692"/>
    </source>
</evidence>
<dbReference type="AlphaFoldDB" id="B8BWD0"/>
<feature type="transmembrane region" description="Helical" evidence="5">
    <location>
        <begin position="174"/>
        <end position="197"/>
    </location>
</feature>
<dbReference type="GeneID" id="7452108"/>
<dbReference type="eggNOG" id="KOG2641">
    <property type="taxonomic scope" value="Eukaryota"/>
</dbReference>
<reference evidence="6 7" key="1">
    <citation type="journal article" date="2004" name="Science">
        <title>The genome of the diatom Thalassiosira pseudonana: ecology, evolution, and metabolism.</title>
        <authorList>
            <person name="Armbrust E.V."/>
            <person name="Berges J.A."/>
            <person name="Bowler C."/>
            <person name="Green B.R."/>
            <person name="Martinez D."/>
            <person name="Putnam N.H."/>
            <person name="Zhou S."/>
            <person name="Allen A.E."/>
            <person name="Apt K.E."/>
            <person name="Bechner M."/>
            <person name="Brzezinski M.A."/>
            <person name="Chaal B.K."/>
            <person name="Chiovitti A."/>
            <person name="Davis A.K."/>
            <person name="Demarest M.S."/>
            <person name="Detter J.C."/>
            <person name="Glavina T."/>
            <person name="Goodstein D."/>
            <person name="Hadi M.Z."/>
            <person name="Hellsten U."/>
            <person name="Hildebrand M."/>
            <person name="Jenkins B.D."/>
            <person name="Jurka J."/>
            <person name="Kapitonov V.V."/>
            <person name="Kroger N."/>
            <person name="Lau W.W."/>
            <person name="Lane T.W."/>
            <person name="Larimer F.W."/>
            <person name="Lippmeier J.C."/>
            <person name="Lucas S."/>
            <person name="Medina M."/>
            <person name="Montsant A."/>
            <person name="Obornik M."/>
            <person name="Parker M.S."/>
            <person name="Palenik B."/>
            <person name="Pazour G.J."/>
            <person name="Richardson P.M."/>
            <person name="Rynearson T.A."/>
            <person name="Saito M.A."/>
            <person name="Schwartz D.C."/>
            <person name="Thamatrakoln K."/>
            <person name="Valentin K."/>
            <person name="Vardi A."/>
            <person name="Wilkerson F.P."/>
            <person name="Rokhsar D.S."/>
        </authorList>
    </citation>
    <scope>NUCLEOTIDE SEQUENCE [LARGE SCALE GENOMIC DNA]</scope>
    <source>
        <strain evidence="6 7">CCMP1335</strain>
    </source>
</reference>
<organism evidence="6 7">
    <name type="scientific">Thalassiosira pseudonana</name>
    <name type="common">Marine diatom</name>
    <name type="synonym">Cyclotella nana</name>
    <dbReference type="NCBI Taxonomy" id="35128"/>
    <lineage>
        <taxon>Eukaryota</taxon>
        <taxon>Sar</taxon>
        <taxon>Stramenopiles</taxon>
        <taxon>Ochrophyta</taxon>
        <taxon>Bacillariophyta</taxon>
        <taxon>Coscinodiscophyceae</taxon>
        <taxon>Thalassiosirophycidae</taxon>
        <taxon>Thalassiosirales</taxon>
        <taxon>Thalassiosiraceae</taxon>
        <taxon>Thalassiosira</taxon>
    </lineage>
</organism>
<feature type="transmembrane region" description="Helical" evidence="5">
    <location>
        <begin position="80"/>
        <end position="101"/>
    </location>
</feature>
<keyword evidence="4 5" id="KW-0472">Membrane</keyword>
<dbReference type="InterPro" id="IPR005178">
    <property type="entry name" value="Ostalpha/TMEM184C"/>
</dbReference>
<dbReference type="OMA" id="WPFNRWF"/>
<evidence type="ECO:0000256" key="3">
    <source>
        <dbReference type="ARBA" id="ARBA00022989"/>
    </source>
</evidence>
<keyword evidence="3 5" id="KW-1133">Transmembrane helix</keyword>
<feature type="non-terminal residue" evidence="6">
    <location>
        <position position="1"/>
    </location>
</feature>
<feature type="transmembrane region" description="Helical" evidence="5">
    <location>
        <begin position="259"/>
        <end position="279"/>
    </location>
</feature>
<feature type="transmembrane region" description="Helical" evidence="5">
    <location>
        <begin position="217"/>
        <end position="238"/>
    </location>
</feature>
<dbReference type="Proteomes" id="UP000001449">
    <property type="component" value="Chromosome 3"/>
</dbReference>
<dbReference type="KEGG" id="tps:THAPSDRAFT_15328"/>
<dbReference type="GO" id="GO:0016020">
    <property type="term" value="C:membrane"/>
    <property type="evidence" value="ECO:0000318"/>
    <property type="project" value="GO_Central"/>
</dbReference>
<dbReference type="PaxDb" id="35128-Thaps15328"/>
<dbReference type="STRING" id="35128.B8BWD0"/>
<feature type="transmembrane region" description="Helical" evidence="5">
    <location>
        <begin position="41"/>
        <end position="68"/>
    </location>
</feature>
<evidence type="ECO:0000256" key="1">
    <source>
        <dbReference type="ARBA" id="ARBA00004141"/>
    </source>
</evidence>
<keyword evidence="7" id="KW-1185">Reference proteome</keyword>
<dbReference type="RefSeq" id="XP_002289060.1">
    <property type="nucleotide sequence ID" value="XM_002289024.1"/>
</dbReference>
<dbReference type="Pfam" id="PF03619">
    <property type="entry name" value="Solute_trans_a"/>
    <property type="match status" value="1"/>
</dbReference>
<feature type="transmembrane region" description="Helical" evidence="5">
    <location>
        <begin position="6"/>
        <end position="29"/>
    </location>
</feature>
<dbReference type="SMART" id="SM01417">
    <property type="entry name" value="Solute_trans_a"/>
    <property type="match status" value="1"/>
</dbReference>
<sequence length="284" mass="32814">DPHLIAWFSAGAFVLLGFPISMCGIFMHLTNYYQPNVQCYVVRILWMVPIYSIESWLCLRFHTAAIYIETLRDVYESYVLYSFLQFLIAVLGGEEALVLMLKDKSPTRGVHMWGMNWFIKPWLMGQPWTSPFFVKCKLGVLQYVLLKVVSSIIVMFLEIYGLYKEGDFTPRGGYLYICIITNLSQCWALYCLAFFYYATKNELGPIRPVGKFLSVKAVVFFTWWQSLGISILFQMGMIPHYAAVDDGREWTAEAVAKGLQDYLICIEMFVAAIVHTFVFPHTDY</sequence>
<feature type="transmembrane region" description="Helical" evidence="5">
    <location>
        <begin position="140"/>
        <end position="162"/>
    </location>
</feature>
<evidence type="ECO:0000256" key="4">
    <source>
        <dbReference type="ARBA" id="ARBA00023136"/>
    </source>
</evidence>
<evidence type="ECO:0000313" key="6">
    <source>
        <dbReference type="EMBL" id="EED94496.1"/>
    </source>
</evidence>
<proteinExistence type="predicted"/>
<accession>B8BWD0</accession>
<name>B8BWD0_THAPS</name>
<dbReference type="EMBL" id="CM000640">
    <property type="protein sequence ID" value="EED94496.1"/>
    <property type="molecule type" value="Genomic_DNA"/>
</dbReference>